<sequence length="79" mass="8187">MVRFSKVNRSIRLAVVAGTPAATPAAPALTRTSDVYELGIADVLIPAAATSIVANNITDTRLNTSLCGLVNSLVTAVYE</sequence>
<reference evidence="1" key="1">
    <citation type="submission" date="2019-08" db="EMBL/GenBank/DDBJ databases">
        <authorList>
            <person name="Kucharzyk K."/>
            <person name="Murdoch R.W."/>
            <person name="Higgins S."/>
            <person name="Loffler F."/>
        </authorList>
    </citation>
    <scope>NUCLEOTIDE SEQUENCE</scope>
</reference>
<comment type="caution">
    <text evidence="1">The sequence shown here is derived from an EMBL/GenBank/DDBJ whole genome shotgun (WGS) entry which is preliminary data.</text>
</comment>
<dbReference type="EMBL" id="VSSQ01087864">
    <property type="protein sequence ID" value="MPN34695.1"/>
    <property type="molecule type" value="Genomic_DNA"/>
</dbReference>
<dbReference type="AlphaFoldDB" id="A0A645H6T6"/>
<protein>
    <submittedName>
        <fullName evidence="1">Uncharacterized protein</fullName>
    </submittedName>
</protein>
<organism evidence="1">
    <name type="scientific">bioreactor metagenome</name>
    <dbReference type="NCBI Taxonomy" id="1076179"/>
    <lineage>
        <taxon>unclassified sequences</taxon>
        <taxon>metagenomes</taxon>
        <taxon>ecological metagenomes</taxon>
    </lineage>
</organism>
<name>A0A645H6T6_9ZZZZ</name>
<gene>
    <name evidence="1" type="ORF">SDC9_182189</name>
</gene>
<evidence type="ECO:0000313" key="1">
    <source>
        <dbReference type="EMBL" id="MPN34695.1"/>
    </source>
</evidence>
<proteinExistence type="predicted"/>
<accession>A0A645H6T6</accession>